<reference evidence="1" key="1">
    <citation type="submission" date="2022-11" db="EMBL/GenBank/DDBJ databases">
        <authorList>
            <person name="Hyden B.L."/>
            <person name="Feng K."/>
            <person name="Yates T."/>
            <person name="Jawdy S."/>
            <person name="Smart L.B."/>
            <person name="Muchero W."/>
        </authorList>
    </citation>
    <scope>NUCLEOTIDE SEQUENCE</scope>
    <source>
        <tissue evidence="1">Shoot tip</tissue>
    </source>
</reference>
<evidence type="ECO:0000313" key="2">
    <source>
        <dbReference type="Proteomes" id="UP001151532"/>
    </source>
</evidence>
<keyword evidence="2" id="KW-1185">Reference proteome</keyword>
<dbReference type="Proteomes" id="UP001151532">
    <property type="component" value="Chromosome 16"/>
</dbReference>
<accession>A0A9Q1A1Y5</accession>
<name>A0A9Q1A1Y5_SALPP</name>
<gene>
    <name evidence="1" type="ORF">OIU79_027843</name>
</gene>
<proteinExistence type="predicted"/>
<reference evidence="1" key="2">
    <citation type="journal article" date="2023" name="Int. J. Mol. Sci.">
        <title>De Novo Assembly and Annotation of 11 Diverse Shrub Willow (Salix) Genomes Reveals Novel Gene Organization in Sex-Linked Regions.</title>
        <authorList>
            <person name="Hyden B."/>
            <person name="Feng K."/>
            <person name="Yates T.B."/>
            <person name="Jawdy S."/>
            <person name="Cereghino C."/>
            <person name="Smart L.B."/>
            <person name="Muchero W."/>
        </authorList>
    </citation>
    <scope>NUCLEOTIDE SEQUENCE</scope>
    <source>
        <tissue evidence="1">Shoot tip</tissue>
    </source>
</reference>
<comment type="caution">
    <text evidence="1">The sequence shown here is derived from an EMBL/GenBank/DDBJ whole genome shotgun (WGS) entry which is preliminary data.</text>
</comment>
<dbReference type="EMBL" id="JAPFFK010000007">
    <property type="protein sequence ID" value="KAJ6755310.1"/>
    <property type="molecule type" value="Genomic_DNA"/>
</dbReference>
<evidence type="ECO:0000313" key="1">
    <source>
        <dbReference type="EMBL" id="KAJ6755310.1"/>
    </source>
</evidence>
<organism evidence="1 2">
    <name type="scientific">Salix purpurea</name>
    <name type="common">Purple osier willow</name>
    <dbReference type="NCBI Taxonomy" id="77065"/>
    <lineage>
        <taxon>Eukaryota</taxon>
        <taxon>Viridiplantae</taxon>
        <taxon>Streptophyta</taxon>
        <taxon>Embryophyta</taxon>
        <taxon>Tracheophyta</taxon>
        <taxon>Spermatophyta</taxon>
        <taxon>Magnoliopsida</taxon>
        <taxon>eudicotyledons</taxon>
        <taxon>Gunneridae</taxon>
        <taxon>Pentapetalae</taxon>
        <taxon>rosids</taxon>
        <taxon>fabids</taxon>
        <taxon>Malpighiales</taxon>
        <taxon>Salicaceae</taxon>
        <taxon>Saliceae</taxon>
        <taxon>Salix</taxon>
    </lineage>
</organism>
<sequence>MSYTFHKIEIRFKKTKDKVKTWQQKKMKRRTVEGNNWVVHFTMRCDRLVIILAIRLACSFN</sequence>
<dbReference type="AlphaFoldDB" id="A0A9Q1A1Y5"/>
<protein>
    <submittedName>
        <fullName evidence="1">Uncharacterized protein</fullName>
    </submittedName>
</protein>